<gene>
    <name evidence="2" type="ORF">HDA32_001999</name>
</gene>
<dbReference type="Proteomes" id="UP000589036">
    <property type="component" value="Unassembled WGS sequence"/>
</dbReference>
<accession>A0A852TS89</accession>
<comment type="caution">
    <text evidence="2">The sequence shown here is derived from an EMBL/GenBank/DDBJ whole genome shotgun (WGS) entry which is preliminary data.</text>
</comment>
<evidence type="ECO:0000256" key="1">
    <source>
        <dbReference type="SAM" id="MobiDB-lite"/>
    </source>
</evidence>
<name>A0A852TS89_9ACTN</name>
<reference evidence="2 3" key="1">
    <citation type="submission" date="2020-07" db="EMBL/GenBank/DDBJ databases">
        <title>Sequencing the genomes of 1000 actinobacteria strains.</title>
        <authorList>
            <person name="Klenk H.-P."/>
        </authorList>
    </citation>
    <scope>NUCLEOTIDE SEQUENCE [LARGE SCALE GENOMIC DNA]</scope>
    <source>
        <strain evidence="2 3">CXB654</strain>
    </source>
</reference>
<protein>
    <submittedName>
        <fullName evidence="2">Uncharacterized protein</fullName>
    </submittedName>
</protein>
<keyword evidence="3" id="KW-1185">Reference proteome</keyword>
<feature type="compositionally biased region" description="Acidic residues" evidence="1">
    <location>
        <begin position="9"/>
        <end position="22"/>
    </location>
</feature>
<feature type="compositionally biased region" description="Basic and acidic residues" evidence="1">
    <location>
        <begin position="23"/>
        <end position="40"/>
    </location>
</feature>
<sequence length="40" mass="4616">MEPTLNDLFVDEETLTTLDDAEEYTKKDGSSDQPTKYDEM</sequence>
<evidence type="ECO:0000313" key="2">
    <source>
        <dbReference type="EMBL" id="NYE46879.1"/>
    </source>
</evidence>
<evidence type="ECO:0000313" key="3">
    <source>
        <dbReference type="Proteomes" id="UP000589036"/>
    </source>
</evidence>
<dbReference type="RefSeq" id="WP_281370378.1">
    <property type="nucleotide sequence ID" value="NZ_BAAAYY010000001.1"/>
</dbReference>
<dbReference type="EMBL" id="JACCCC010000001">
    <property type="protein sequence ID" value="NYE46879.1"/>
    <property type="molecule type" value="Genomic_DNA"/>
</dbReference>
<organism evidence="2 3">
    <name type="scientific">Spinactinospora alkalitolerans</name>
    <dbReference type="NCBI Taxonomy" id="687207"/>
    <lineage>
        <taxon>Bacteria</taxon>
        <taxon>Bacillati</taxon>
        <taxon>Actinomycetota</taxon>
        <taxon>Actinomycetes</taxon>
        <taxon>Streptosporangiales</taxon>
        <taxon>Nocardiopsidaceae</taxon>
        <taxon>Spinactinospora</taxon>
    </lineage>
</organism>
<dbReference type="AlphaFoldDB" id="A0A852TS89"/>
<proteinExistence type="predicted"/>
<feature type="region of interest" description="Disordered" evidence="1">
    <location>
        <begin position="1"/>
        <end position="40"/>
    </location>
</feature>